<accession>A0A1E1MVT4</accession>
<sequence length="51" mass="5917">MPGPHLSVTDKLMNLLLVFGEFLDVAAWYMLWSNQVWQVILAKQQLEQGTR</sequence>
<proteinExistence type="predicted"/>
<gene>
    <name evidence="2" type="ORF">RSE6_14669</name>
</gene>
<protein>
    <submittedName>
        <fullName evidence="2">Uncharacterized protein</fullName>
    </submittedName>
</protein>
<keyword evidence="1" id="KW-0472">Membrane</keyword>
<dbReference type="Proteomes" id="UP000177625">
    <property type="component" value="Unassembled WGS sequence"/>
</dbReference>
<keyword evidence="1" id="KW-0812">Transmembrane</keyword>
<keyword evidence="1" id="KW-1133">Transmembrane helix</keyword>
<reference evidence="3" key="1">
    <citation type="submission" date="2016-03" db="EMBL/GenBank/DDBJ databases">
        <authorList>
            <person name="Guldener U."/>
        </authorList>
    </citation>
    <scope>NUCLEOTIDE SEQUENCE [LARGE SCALE GENOMIC DNA]</scope>
</reference>
<dbReference type="EMBL" id="FJVC01000691">
    <property type="protein sequence ID" value="CZT53201.1"/>
    <property type="molecule type" value="Genomic_DNA"/>
</dbReference>
<evidence type="ECO:0000313" key="3">
    <source>
        <dbReference type="Proteomes" id="UP000177625"/>
    </source>
</evidence>
<feature type="transmembrane region" description="Helical" evidence="1">
    <location>
        <begin position="12"/>
        <end position="31"/>
    </location>
</feature>
<keyword evidence="3" id="KW-1185">Reference proteome</keyword>
<name>A0A1E1MVT4_RHYSE</name>
<evidence type="ECO:0000256" key="1">
    <source>
        <dbReference type="SAM" id="Phobius"/>
    </source>
</evidence>
<evidence type="ECO:0000313" key="2">
    <source>
        <dbReference type="EMBL" id="CZT53201.1"/>
    </source>
</evidence>
<organism evidence="2 3">
    <name type="scientific">Rhynchosporium secalis</name>
    <name type="common">Barley scald fungus</name>
    <dbReference type="NCBI Taxonomy" id="38038"/>
    <lineage>
        <taxon>Eukaryota</taxon>
        <taxon>Fungi</taxon>
        <taxon>Dikarya</taxon>
        <taxon>Ascomycota</taxon>
        <taxon>Pezizomycotina</taxon>
        <taxon>Leotiomycetes</taxon>
        <taxon>Helotiales</taxon>
        <taxon>Ploettnerulaceae</taxon>
        <taxon>Rhynchosporium</taxon>
    </lineage>
</organism>
<dbReference type="AlphaFoldDB" id="A0A1E1MVT4"/>